<dbReference type="InParanoid" id="A0A6I8QHF6"/>
<proteinExistence type="predicted"/>
<reference evidence="1" key="2">
    <citation type="submission" date="2020-05" db="UniProtKB">
        <authorList>
            <consortium name="Ensembl"/>
        </authorList>
    </citation>
    <scope>IDENTIFICATION</scope>
</reference>
<dbReference type="AlphaFoldDB" id="A0A6I8QHF6"/>
<dbReference type="Ensembl" id="ENSXETT00000104875">
    <property type="protein sequence ID" value="ENSXETP00000072296"/>
    <property type="gene ID" value="ENSXETG00000035071"/>
</dbReference>
<accession>A0A6I8QHF6</accession>
<reference evidence="1" key="1">
    <citation type="journal article" date="2010" name="Science">
        <title>The genome of the Western clawed frog Xenopus tropicalis.</title>
        <authorList>
            <person name="Hellsten U."/>
            <person name="Harland R.M."/>
            <person name="Gilchrist M.J."/>
            <person name="Hendrix D."/>
            <person name="Jurka J."/>
            <person name="Kapitonov V."/>
            <person name="Ovcharenko I."/>
            <person name="Putnam N.H."/>
            <person name="Shu S."/>
            <person name="Taher L."/>
            <person name="Blitz I.L."/>
            <person name="Blumberg B."/>
            <person name="Dichmann D.S."/>
            <person name="Dubchak I."/>
            <person name="Amaya E."/>
            <person name="Detter J.C."/>
            <person name="Fletcher R."/>
            <person name="Gerhard D.S."/>
            <person name="Goodstein D."/>
            <person name="Graves T."/>
            <person name="Grigoriev I.V."/>
            <person name="Grimwood J."/>
            <person name="Kawashima T."/>
            <person name="Lindquist E."/>
            <person name="Lucas S.M."/>
            <person name="Mead P.E."/>
            <person name="Mitros T."/>
            <person name="Ogino H."/>
            <person name="Ohta Y."/>
            <person name="Poliakov A.V."/>
            <person name="Pollet N."/>
            <person name="Robert J."/>
            <person name="Salamov A."/>
            <person name="Sater A.K."/>
            <person name="Schmutz J."/>
            <person name="Terry A."/>
            <person name="Vize P.D."/>
            <person name="Warren W.C."/>
            <person name="Wells D."/>
            <person name="Wills A."/>
            <person name="Wilson R.K."/>
            <person name="Zimmerman L.B."/>
            <person name="Zorn A.M."/>
            <person name="Grainger R."/>
            <person name="Grammer T."/>
            <person name="Khokha M.K."/>
            <person name="Richardson P.M."/>
            <person name="Rokhsar D.S."/>
        </authorList>
    </citation>
    <scope>NUCLEOTIDE SEQUENCE [LARGE SCALE GENOMIC DNA]</scope>
    <source>
        <strain evidence="1">Nigerian</strain>
    </source>
</reference>
<sequence length="73" mass="7798">MAPLSIIGLFKFNCKKIHLGVLLAPDILSVLRFTVGEKDEAVGLCGAEVKGDGTHAFGVPLRKADIAWGIFMT</sequence>
<protein>
    <submittedName>
        <fullName evidence="1">Uncharacterized protein</fullName>
    </submittedName>
</protein>
<name>A0A6I8QHF6_XENTR</name>
<evidence type="ECO:0000313" key="1">
    <source>
        <dbReference type="Ensembl" id="ENSXETP00000072296"/>
    </source>
</evidence>
<dbReference type="GeneTree" id="ENSGT00960000186719"/>
<organism evidence="1">
    <name type="scientific">Xenopus tropicalis</name>
    <name type="common">Western clawed frog</name>
    <name type="synonym">Silurana tropicalis</name>
    <dbReference type="NCBI Taxonomy" id="8364"/>
    <lineage>
        <taxon>Eukaryota</taxon>
        <taxon>Metazoa</taxon>
        <taxon>Chordata</taxon>
        <taxon>Craniata</taxon>
        <taxon>Vertebrata</taxon>
        <taxon>Euteleostomi</taxon>
        <taxon>Amphibia</taxon>
        <taxon>Batrachia</taxon>
        <taxon>Anura</taxon>
        <taxon>Pipoidea</taxon>
        <taxon>Pipidae</taxon>
        <taxon>Xenopodinae</taxon>
        <taxon>Xenopus</taxon>
        <taxon>Silurana</taxon>
    </lineage>
</organism>
<dbReference type="Bgee" id="ENSXETG00000035071">
    <property type="expression patterns" value="Expressed in ovary"/>
</dbReference>